<dbReference type="GO" id="GO:0008270">
    <property type="term" value="F:zinc ion binding"/>
    <property type="evidence" value="ECO:0007669"/>
    <property type="project" value="UniProtKB-KW"/>
</dbReference>
<feature type="region of interest" description="Disordered" evidence="11">
    <location>
        <begin position="1"/>
        <end position="22"/>
    </location>
</feature>
<evidence type="ECO:0000313" key="14">
    <source>
        <dbReference type="Proteomes" id="UP000283269"/>
    </source>
</evidence>
<name>A0A409XKA0_PSICY</name>
<keyword evidence="14" id="KW-1185">Reference proteome</keyword>
<evidence type="ECO:0000313" key="13">
    <source>
        <dbReference type="EMBL" id="PPQ91205.1"/>
    </source>
</evidence>
<dbReference type="EMBL" id="NHYD01001423">
    <property type="protein sequence ID" value="PPQ91205.1"/>
    <property type="molecule type" value="Genomic_DNA"/>
</dbReference>
<evidence type="ECO:0000259" key="12">
    <source>
        <dbReference type="PROSITE" id="PS50157"/>
    </source>
</evidence>
<dbReference type="OrthoDB" id="24683at2759"/>
<dbReference type="GO" id="GO:0042254">
    <property type="term" value="P:ribosome biogenesis"/>
    <property type="evidence" value="ECO:0007669"/>
    <property type="project" value="UniProtKB-KW"/>
</dbReference>
<dbReference type="GO" id="GO:0043021">
    <property type="term" value="F:ribonucleoprotein complex binding"/>
    <property type="evidence" value="ECO:0007669"/>
    <property type="project" value="UniProtKB-ARBA"/>
</dbReference>
<evidence type="ECO:0000256" key="4">
    <source>
        <dbReference type="ARBA" id="ARBA00022517"/>
    </source>
</evidence>
<evidence type="ECO:0000256" key="9">
    <source>
        <dbReference type="ARBA" id="ARBA00038064"/>
    </source>
</evidence>
<reference evidence="13 14" key="1">
    <citation type="journal article" date="2018" name="Evol. Lett.">
        <title>Horizontal gene cluster transfer increased hallucinogenic mushroom diversity.</title>
        <authorList>
            <person name="Reynolds H.T."/>
            <person name="Vijayakumar V."/>
            <person name="Gluck-Thaler E."/>
            <person name="Korotkin H.B."/>
            <person name="Matheny P.B."/>
            <person name="Slot J.C."/>
        </authorList>
    </citation>
    <scope>NUCLEOTIDE SEQUENCE [LARGE SCALE GENOMIC DNA]</scope>
    <source>
        <strain evidence="13 14">2631</strain>
    </source>
</reference>
<dbReference type="FunCoup" id="A0A409XKA0">
    <property type="interactions" value="208"/>
</dbReference>
<keyword evidence="3" id="KW-0963">Cytoplasm</keyword>
<evidence type="ECO:0000256" key="3">
    <source>
        <dbReference type="ARBA" id="ARBA00022490"/>
    </source>
</evidence>
<gene>
    <name evidence="13" type="ORF">CVT25_001221</name>
</gene>
<comment type="similarity">
    <text evidence="9">Belongs to the ZNF593/BUD20 C2H2-type zinc-finger protein family.</text>
</comment>
<dbReference type="SUPFAM" id="SSF57667">
    <property type="entry name" value="beta-beta-alpha zinc fingers"/>
    <property type="match status" value="1"/>
</dbReference>
<evidence type="ECO:0000256" key="1">
    <source>
        <dbReference type="ARBA" id="ARBA00004123"/>
    </source>
</evidence>
<dbReference type="InterPro" id="IPR036236">
    <property type="entry name" value="Znf_C2H2_sf"/>
</dbReference>
<dbReference type="AlphaFoldDB" id="A0A409XKA0"/>
<sequence length="132" mass="15302">MGRLRRSRAHHARRDVQRGARTRVRTRDLDMIQLIDLDPKNRAALEAQPIDYEKPGLAQHYCVECAKYYETDAALQSHWRSKVHKRRCKQLREPAYTIEEAERAAGLGRETRQPPPPHQSSTTEMMSVLEGV</sequence>
<dbReference type="GO" id="GO:0003676">
    <property type="term" value="F:nucleic acid binding"/>
    <property type="evidence" value="ECO:0007669"/>
    <property type="project" value="InterPro"/>
</dbReference>
<comment type="subcellular location">
    <subcellularLocation>
        <location evidence="2">Cytoplasm</location>
    </subcellularLocation>
    <subcellularLocation>
        <location evidence="1">Nucleus</location>
    </subcellularLocation>
</comment>
<dbReference type="GO" id="GO:0005737">
    <property type="term" value="C:cytoplasm"/>
    <property type="evidence" value="ECO:0007669"/>
    <property type="project" value="UniProtKB-SubCell"/>
</dbReference>
<keyword evidence="5" id="KW-0479">Metal-binding</keyword>
<dbReference type="InterPro" id="IPR013087">
    <property type="entry name" value="Znf_C2H2_type"/>
</dbReference>
<keyword evidence="7" id="KW-0862">Zinc</keyword>
<dbReference type="GO" id="GO:0005634">
    <property type="term" value="C:nucleus"/>
    <property type="evidence" value="ECO:0007669"/>
    <property type="project" value="UniProtKB-SubCell"/>
</dbReference>
<keyword evidence="8" id="KW-0539">Nucleus</keyword>
<dbReference type="InterPro" id="IPR051879">
    <property type="entry name" value="C2H2-ZF_Maturation_Protein"/>
</dbReference>
<dbReference type="InterPro" id="IPR022755">
    <property type="entry name" value="Znf_C2H2_jaz"/>
</dbReference>
<dbReference type="Proteomes" id="UP000283269">
    <property type="component" value="Unassembled WGS sequence"/>
</dbReference>
<dbReference type="PANTHER" id="PTHR46095">
    <property type="entry name" value="ZINC FINGER PROTEIN 593"/>
    <property type="match status" value="1"/>
</dbReference>
<dbReference type="Pfam" id="PF12171">
    <property type="entry name" value="zf-C2H2_jaz"/>
    <property type="match status" value="1"/>
</dbReference>
<keyword evidence="6 10" id="KW-0863">Zinc-finger</keyword>
<feature type="compositionally biased region" description="Basic residues" evidence="11">
    <location>
        <begin position="1"/>
        <end position="13"/>
    </location>
</feature>
<evidence type="ECO:0000256" key="5">
    <source>
        <dbReference type="ARBA" id="ARBA00022723"/>
    </source>
</evidence>
<evidence type="ECO:0000256" key="10">
    <source>
        <dbReference type="PROSITE-ProRule" id="PRU00042"/>
    </source>
</evidence>
<comment type="caution">
    <text evidence="13">The sequence shown here is derived from an EMBL/GenBank/DDBJ whole genome shotgun (WGS) entry which is preliminary data.</text>
</comment>
<feature type="domain" description="C2H2-type" evidence="12">
    <location>
        <begin position="60"/>
        <end position="84"/>
    </location>
</feature>
<evidence type="ECO:0000256" key="6">
    <source>
        <dbReference type="ARBA" id="ARBA00022771"/>
    </source>
</evidence>
<dbReference type="FunFam" id="3.30.160.60:FF:000299">
    <property type="entry name" value="Zinc finger protein 593"/>
    <property type="match status" value="1"/>
</dbReference>
<dbReference type="PANTHER" id="PTHR46095:SF1">
    <property type="entry name" value="ZINC FINGER PROTEIN 593"/>
    <property type="match status" value="1"/>
</dbReference>
<proteinExistence type="inferred from homology"/>
<dbReference type="STRING" id="93625.A0A409XKA0"/>
<feature type="region of interest" description="Disordered" evidence="11">
    <location>
        <begin position="102"/>
        <end position="132"/>
    </location>
</feature>
<organism evidence="13 14">
    <name type="scientific">Psilocybe cyanescens</name>
    <dbReference type="NCBI Taxonomy" id="93625"/>
    <lineage>
        <taxon>Eukaryota</taxon>
        <taxon>Fungi</taxon>
        <taxon>Dikarya</taxon>
        <taxon>Basidiomycota</taxon>
        <taxon>Agaricomycotina</taxon>
        <taxon>Agaricomycetes</taxon>
        <taxon>Agaricomycetidae</taxon>
        <taxon>Agaricales</taxon>
        <taxon>Agaricineae</taxon>
        <taxon>Strophariaceae</taxon>
        <taxon>Psilocybe</taxon>
    </lineage>
</organism>
<dbReference type="InParanoid" id="A0A409XKA0"/>
<keyword evidence="4" id="KW-0690">Ribosome biogenesis</keyword>
<evidence type="ECO:0000256" key="2">
    <source>
        <dbReference type="ARBA" id="ARBA00004496"/>
    </source>
</evidence>
<evidence type="ECO:0000256" key="8">
    <source>
        <dbReference type="ARBA" id="ARBA00023242"/>
    </source>
</evidence>
<dbReference type="PROSITE" id="PS00028">
    <property type="entry name" value="ZINC_FINGER_C2H2_1"/>
    <property type="match status" value="1"/>
</dbReference>
<dbReference type="InterPro" id="IPR003604">
    <property type="entry name" value="Matrin/U1-like-C_Znf_C2H2"/>
</dbReference>
<dbReference type="SMART" id="SM00451">
    <property type="entry name" value="ZnF_U1"/>
    <property type="match status" value="1"/>
</dbReference>
<dbReference type="PROSITE" id="PS50157">
    <property type="entry name" value="ZINC_FINGER_C2H2_2"/>
    <property type="match status" value="1"/>
</dbReference>
<accession>A0A409XKA0</accession>
<protein>
    <recommendedName>
        <fullName evidence="12">C2H2-type domain-containing protein</fullName>
    </recommendedName>
</protein>
<evidence type="ECO:0000256" key="11">
    <source>
        <dbReference type="SAM" id="MobiDB-lite"/>
    </source>
</evidence>
<dbReference type="Gene3D" id="3.30.160.60">
    <property type="entry name" value="Classic Zinc Finger"/>
    <property type="match status" value="1"/>
</dbReference>
<evidence type="ECO:0000256" key="7">
    <source>
        <dbReference type="ARBA" id="ARBA00022833"/>
    </source>
</evidence>